<feature type="domain" description="Protein kinase" evidence="6">
    <location>
        <begin position="70"/>
        <end position="381"/>
    </location>
</feature>
<feature type="binding site" evidence="5">
    <location>
        <position position="406"/>
    </location>
    <ligand>
        <name>ATP</name>
        <dbReference type="ChEBI" id="CHEBI:30616"/>
    </ligand>
</feature>
<dbReference type="GO" id="GO:0005737">
    <property type="term" value="C:cytoplasm"/>
    <property type="evidence" value="ECO:0007669"/>
    <property type="project" value="TreeGrafter"/>
</dbReference>
<dbReference type="GO" id="GO:0005634">
    <property type="term" value="C:nucleus"/>
    <property type="evidence" value="ECO:0007669"/>
    <property type="project" value="TreeGrafter"/>
</dbReference>
<dbReference type="SUPFAM" id="SSF51126">
    <property type="entry name" value="Pectin lyase-like"/>
    <property type="match status" value="1"/>
</dbReference>
<dbReference type="GO" id="GO:0004713">
    <property type="term" value="F:protein tyrosine kinase activity"/>
    <property type="evidence" value="ECO:0007669"/>
    <property type="project" value="InterPro"/>
</dbReference>
<dbReference type="OrthoDB" id="4062651at2759"/>
<keyword evidence="3 7" id="KW-0418">Kinase</keyword>
<evidence type="ECO:0000256" key="4">
    <source>
        <dbReference type="ARBA" id="ARBA00022840"/>
    </source>
</evidence>
<feature type="domain" description="Protein kinase" evidence="6">
    <location>
        <begin position="379"/>
        <end position="664"/>
    </location>
</feature>
<dbReference type="Pfam" id="PF00069">
    <property type="entry name" value="Pkinase"/>
    <property type="match status" value="2"/>
</dbReference>
<keyword evidence="2 5" id="KW-0547">Nucleotide-binding</keyword>
<dbReference type="PROSITE" id="PS00107">
    <property type="entry name" value="PROTEIN_KINASE_ATP"/>
    <property type="match status" value="2"/>
</dbReference>
<dbReference type="GO" id="GO:0004694">
    <property type="term" value="F:eukaryotic translation initiation factor 2alpha kinase activity"/>
    <property type="evidence" value="ECO:0007669"/>
    <property type="project" value="TreeGrafter"/>
</dbReference>
<dbReference type="InterPro" id="IPR017441">
    <property type="entry name" value="Protein_kinase_ATP_BS"/>
</dbReference>
<dbReference type="InterPro" id="IPR050339">
    <property type="entry name" value="CC_SR_Kinase"/>
</dbReference>
<name>A0A226DBZ3_FOLCA</name>
<dbReference type="PANTHER" id="PTHR11042">
    <property type="entry name" value="EUKARYOTIC TRANSLATION INITIATION FACTOR 2-ALPHA KINASE EIF2-ALPHA KINASE -RELATED"/>
    <property type="match status" value="1"/>
</dbReference>
<dbReference type="PANTHER" id="PTHR11042:SF91">
    <property type="entry name" value="EUKARYOTIC TRANSLATION INITIATION FACTOR 2-ALPHA KINASE"/>
    <property type="match status" value="1"/>
</dbReference>
<dbReference type="PROSITE" id="PS00109">
    <property type="entry name" value="PROTEIN_KINASE_TYR"/>
    <property type="match status" value="1"/>
</dbReference>
<dbReference type="SUPFAM" id="SSF56112">
    <property type="entry name" value="Protein kinase-like (PK-like)"/>
    <property type="match status" value="2"/>
</dbReference>
<keyword evidence="8" id="KW-1185">Reference proteome</keyword>
<dbReference type="GO" id="GO:0005524">
    <property type="term" value="F:ATP binding"/>
    <property type="evidence" value="ECO:0007669"/>
    <property type="project" value="UniProtKB-UniRule"/>
</dbReference>
<protein>
    <submittedName>
        <fullName evidence="7">Eukaryotic translation initiation factor 2-alpha kinase 1</fullName>
    </submittedName>
</protein>
<keyword evidence="4 5" id="KW-0067">ATP-binding</keyword>
<feature type="binding site" evidence="5">
    <location>
        <position position="109"/>
    </location>
    <ligand>
        <name>ATP</name>
        <dbReference type="ChEBI" id="CHEBI:30616"/>
    </ligand>
</feature>
<gene>
    <name evidence="7" type="ORF">Fcan01_21996</name>
</gene>
<evidence type="ECO:0000256" key="1">
    <source>
        <dbReference type="ARBA" id="ARBA00022679"/>
    </source>
</evidence>
<dbReference type="GO" id="GO:0003743">
    <property type="term" value="F:translation initiation factor activity"/>
    <property type="evidence" value="ECO:0007669"/>
    <property type="project" value="UniProtKB-KW"/>
</dbReference>
<dbReference type="InterPro" id="IPR011050">
    <property type="entry name" value="Pectin_lyase_fold/virulence"/>
</dbReference>
<keyword evidence="1" id="KW-0808">Transferase</keyword>
<dbReference type="PROSITE" id="PS50011">
    <property type="entry name" value="PROTEIN_KINASE_DOM"/>
    <property type="match status" value="2"/>
</dbReference>
<sequence>MTFEVIMVVTVEFGVTGLNFPLVDPNKDTAVGFFNEERHQLNIAHSLENMAKIEAPKISRLLLASKFDCTKFDKFLGCGSFGLVLQTKDTIPTAVKLILEDPADDVIIKNITREYDCIEATQTNSYHPNIVKTLKYEQGCVLTYPDFERLRNLPKSENYPVLQDWLDLSLRRERRKTAPLSFFIMEMELCGNNLRSWIEEKSSPTQMVPYTTANTQFWILHDIIQGLKFLHGIKIIHRDLRPENVMFSGNGYEFPVKLGDFGLARKVHSQGSKSSSFTTHPGSTLYNAPETCTSNYGLQADLYSLGLVILEVVSLKVDNERNRLFNMVKEKESFDVPDRHMIFTDLAKLITSLTNQDLAYRTKTIDEVNIMKKRCVIHECIERFIGRGRFAYVFQIRIQSEELVAKMFFQNPKENDKWYEKLEAHCNNLKDKRHLNIVQIKSATHVPYFYKELGEIAKLLANSGHDKLAEEIRLLKIYSKPFIYASVFVIQMELVGPRLRDWLNANSGGSTELLAQNQMQIVQDVLEGLKFLHSLRIIHGSLKPESIMFSHSTTNVFEFPVKIKHTGTPSEEVQASQRYVAPEITEALPGGTFCADVFSLGIIILETITLEKDASLSKSDLESLTFPPLLSIGQLIACMTSSQPDERPQIGRIPISKQRTIAFINEKSSNINQFSAASSTDVIRILSTLRGPDKITIILDSNSYQEIVIDTSNVELRGEGGVVVDGIKITHKACDVIIKNLTIQFDHQVLIDTEEIGICYTTWNLIVSKKPRFQRLETTNVFTNVQINQAKFAGVHVNGVRTRLEDVTCKNVVKYGIAIFTVYNLDDKLRMGGVDLTPRHVGEVTLTNCVMVSNEKMPKMESTCYDVGKIDVCPCGLAVLTTGYEGVVAINCDFAGVLVRHGNSVRMVKVNTGKIVLLQGNGNKFENCKGDVVYDEMGTAELVDCEFGEIIKGPVPEGNVSIATYKTAY</sequence>
<evidence type="ECO:0000256" key="3">
    <source>
        <dbReference type="ARBA" id="ARBA00022777"/>
    </source>
</evidence>
<dbReference type="CDD" id="cd00180">
    <property type="entry name" value="PKc"/>
    <property type="match status" value="1"/>
</dbReference>
<dbReference type="SMART" id="SM00219">
    <property type="entry name" value="TyrKc"/>
    <property type="match status" value="1"/>
</dbReference>
<proteinExistence type="predicted"/>
<comment type="caution">
    <text evidence="7">The sequence shown here is derived from an EMBL/GenBank/DDBJ whole genome shotgun (WGS) entry which is preliminary data.</text>
</comment>
<dbReference type="InterPro" id="IPR011009">
    <property type="entry name" value="Kinase-like_dom_sf"/>
</dbReference>
<dbReference type="EMBL" id="LNIX01000023">
    <property type="protein sequence ID" value="OXA43065.1"/>
    <property type="molecule type" value="Genomic_DNA"/>
</dbReference>
<dbReference type="InterPro" id="IPR020635">
    <property type="entry name" value="Tyr_kinase_cat_dom"/>
</dbReference>
<dbReference type="Proteomes" id="UP000198287">
    <property type="component" value="Unassembled WGS sequence"/>
</dbReference>
<reference evidence="7 8" key="1">
    <citation type="submission" date="2015-12" db="EMBL/GenBank/DDBJ databases">
        <title>The genome of Folsomia candida.</title>
        <authorList>
            <person name="Faddeeva A."/>
            <person name="Derks M.F."/>
            <person name="Anvar Y."/>
            <person name="Smit S."/>
            <person name="Van Straalen N."/>
            <person name="Roelofs D."/>
        </authorList>
    </citation>
    <scope>NUCLEOTIDE SEQUENCE [LARGE SCALE GENOMIC DNA]</scope>
    <source>
        <strain evidence="7 8">VU population</strain>
        <tissue evidence="7">Whole body</tissue>
    </source>
</reference>
<organism evidence="7 8">
    <name type="scientific">Folsomia candida</name>
    <name type="common">Springtail</name>
    <dbReference type="NCBI Taxonomy" id="158441"/>
    <lineage>
        <taxon>Eukaryota</taxon>
        <taxon>Metazoa</taxon>
        <taxon>Ecdysozoa</taxon>
        <taxon>Arthropoda</taxon>
        <taxon>Hexapoda</taxon>
        <taxon>Collembola</taxon>
        <taxon>Entomobryomorpha</taxon>
        <taxon>Isotomoidea</taxon>
        <taxon>Isotomidae</taxon>
        <taxon>Proisotominae</taxon>
        <taxon>Folsomia</taxon>
    </lineage>
</organism>
<accession>A0A226DBZ3</accession>
<evidence type="ECO:0000259" key="6">
    <source>
        <dbReference type="PROSITE" id="PS50011"/>
    </source>
</evidence>
<evidence type="ECO:0000313" key="8">
    <source>
        <dbReference type="Proteomes" id="UP000198287"/>
    </source>
</evidence>
<keyword evidence="7" id="KW-0648">Protein biosynthesis</keyword>
<evidence type="ECO:0000256" key="5">
    <source>
        <dbReference type="PROSITE-ProRule" id="PRU10141"/>
    </source>
</evidence>
<dbReference type="InterPro" id="IPR008266">
    <property type="entry name" value="Tyr_kinase_AS"/>
</dbReference>
<dbReference type="AlphaFoldDB" id="A0A226DBZ3"/>
<dbReference type="Gene3D" id="1.10.510.10">
    <property type="entry name" value="Transferase(Phosphotransferase) domain 1"/>
    <property type="match status" value="2"/>
</dbReference>
<evidence type="ECO:0000313" key="7">
    <source>
        <dbReference type="EMBL" id="OXA43065.1"/>
    </source>
</evidence>
<keyword evidence="7" id="KW-0396">Initiation factor</keyword>
<evidence type="ECO:0000256" key="2">
    <source>
        <dbReference type="ARBA" id="ARBA00022741"/>
    </source>
</evidence>
<dbReference type="InterPro" id="IPR000719">
    <property type="entry name" value="Prot_kinase_dom"/>
</dbReference>
<dbReference type="STRING" id="158441.A0A226DBZ3"/>